<feature type="domain" description="GAF" evidence="2">
    <location>
        <begin position="31"/>
        <end position="182"/>
    </location>
</feature>
<dbReference type="Pfam" id="PF17853">
    <property type="entry name" value="GGDEF_2"/>
    <property type="match status" value="1"/>
</dbReference>
<name>A0ABT0J105_9MICO</name>
<dbReference type="InterPro" id="IPR051448">
    <property type="entry name" value="CdaR-like_regulators"/>
</dbReference>
<evidence type="ECO:0000256" key="1">
    <source>
        <dbReference type="ARBA" id="ARBA00006754"/>
    </source>
</evidence>
<evidence type="ECO:0000313" key="3">
    <source>
        <dbReference type="EMBL" id="MCK9793089.1"/>
    </source>
</evidence>
<dbReference type="EMBL" id="JALQCY010000002">
    <property type="protein sequence ID" value="MCK9793089.1"/>
    <property type="molecule type" value="Genomic_DNA"/>
</dbReference>
<dbReference type="Gene3D" id="1.10.10.2840">
    <property type="entry name" value="PucR C-terminal helix-turn-helix domain"/>
    <property type="match status" value="1"/>
</dbReference>
<keyword evidence="4" id="KW-1185">Reference proteome</keyword>
<comment type="caution">
    <text evidence="3">The sequence shown here is derived from an EMBL/GenBank/DDBJ whole genome shotgun (WGS) entry which is preliminary data.</text>
</comment>
<sequence length="556" mass="59646">MTHTEPGADRSREALLRVLLDTAADLTALRDVEAVLQAIVRRTRTLLDADMAYVSLNDPERGDTYLRQSDGVVTAAYRTLRMPLGTGVLGQVATGLAPYRSADYLTDTALVHVPEVDEIVRAEGVHAIMGAPLTVTGRVIGALVVAERRPRHFSAQEVDLVGSIGTHAAVALDNSLRFEQLERLTADLGRRERRGTEELATVSRALDLDRRLLEAVTTSPDARRVLEIGRGVLGCDLTVTGPDGSVVATTAPTPPAADEAAPDGGTSVPVTATTETLGTLHAPVAPRADDVALLERVAAHVALALLFARAADDADLRAQSDLLEDLLEGRDVPRDRLERRMRRRGLHSGDRLWSVVLDAPTGDAPLRLHALRGLGLRAVVGAHDGHVCLVTADARWERPVRRLFAAEGWPLRAGVGGPADDVGGLADAHRSAVLALGSLTTLGRDGVLDGAELGLLGALLDLDRRGELPRALTAAVEPLAAHDRDRGTELVGTAFHYLETDGSAARTGELLHLHRNTVRQRLDRVTAILGPGWDVSPRRLDTHLALRVLHERERAR</sequence>
<organism evidence="3 4">
    <name type="scientific">Isoptericola peretonis</name>
    <dbReference type="NCBI Taxonomy" id="2918523"/>
    <lineage>
        <taxon>Bacteria</taxon>
        <taxon>Bacillati</taxon>
        <taxon>Actinomycetota</taxon>
        <taxon>Actinomycetes</taxon>
        <taxon>Micrococcales</taxon>
        <taxon>Promicromonosporaceae</taxon>
        <taxon>Isoptericola</taxon>
    </lineage>
</organism>
<dbReference type="RefSeq" id="WP_416342956.1">
    <property type="nucleotide sequence ID" value="NZ_JALQCY010000002.1"/>
</dbReference>
<dbReference type="InterPro" id="IPR003018">
    <property type="entry name" value="GAF"/>
</dbReference>
<dbReference type="InterPro" id="IPR042070">
    <property type="entry name" value="PucR_C-HTH_sf"/>
</dbReference>
<dbReference type="Proteomes" id="UP001651050">
    <property type="component" value="Unassembled WGS sequence"/>
</dbReference>
<comment type="similarity">
    <text evidence="1">Belongs to the CdaR family.</text>
</comment>
<dbReference type="Pfam" id="PF13185">
    <property type="entry name" value="GAF_2"/>
    <property type="match status" value="1"/>
</dbReference>
<dbReference type="SMART" id="SM00065">
    <property type="entry name" value="GAF"/>
    <property type="match status" value="1"/>
</dbReference>
<evidence type="ECO:0000259" key="2">
    <source>
        <dbReference type="SMART" id="SM00065"/>
    </source>
</evidence>
<accession>A0ABT0J105</accession>
<reference evidence="3 4" key="1">
    <citation type="submission" date="2022-02" db="EMBL/GenBank/DDBJ databases">
        <title>The car tank lid bacteriome: a reservoir of bacteria with potential in bioremediation of fuel.</title>
        <authorList>
            <person name="Vidal-Verdu A."/>
            <person name="Gomez-Martinez D."/>
            <person name="Latorre-Perez A."/>
            <person name="Pereto J."/>
            <person name="Porcar M."/>
        </authorList>
    </citation>
    <scope>NUCLEOTIDE SEQUENCE [LARGE SCALE GENOMIC DNA]</scope>
    <source>
        <strain evidence="3 4">4D.3</strain>
    </source>
</reference>
<dbReference type="PANTHER" id="PTHR33744">
    <property type="entry name" value="CARBOHYDRATE DIACID REGULATOR"/>
    <property type="match status" value="1"/>
</dbReference>
<dbReference type="SUPFAM" id="SSF55781">
    <property type="entry name" value="GAF domain-like"/>
    <property type="match status" value="1"/>
</dbReference>
<evidence type="ECO:0000313" key="4">
    <source>
        <dbReference type="Proteomes" id="UP001651050"/>
    </source>
</evidence>
<dbReference type="PANTHER" id="PTHR33744:SF1">
    <property type="entry name" value="DNA-BINDING TRANSCRIPTIONAL ACTIVATOR ADER"/>
    <property type="match status" value="1"/>
</dbReference>
<dbReference type="Gene3D" id="3.30.450.40">
    <property type="match status" value="1"/>
</dbReference>
<dbReference type="Pfam" id="PF13556">
    <property type="entry name" value="HTH_30"/>
    <property type="match status" value="1"/>
</dbReference>
<dbReference type="InterPro" id="IPR041522">
    <property type="entry name" value="CdaR_GGDEF"/>
</dbReference>
<protein>
    <submittedName>
        <fullName evidence="3">GAF domain-containing protein</fullName>
    </submittedName>
</protein>
<proteinExistence type="inferred from homology"/>
<dbReference type="InterPro" id="IPR025736">
    <property type="entry name" value="PucR_C-HTH_dom"/>
</dbReference>
<gene>
    <name evidence="3" type="ORF">M1843_04930</name>
</gene>
<dbReference type="InterPro" id="IPR029016">
    <property type="entry name" value="GAF-like_dom_sf"/>
</dbReference>